<organism evidence="1 2">
    <name type="scientific">Colletotrichum navitas</name>
    <dbReference type="NCBI Taxonomy" id="681940"/>
    <lineage>
        <taxon>Eukaryota</taxon>
        <taxon>Fungi</taxon>
        <taxon>Dikarya</taxon>
        <taxon>Ascomycota</taxon>
        <taxon>Pezizomycotina</taxon>
        <taxon>Sordariomycetes</taxon>
        <taxon>Hypocreomycetidae</taxon>
        <taxon>Glomerellales</taxon>
        <taxon>Glomerellaceae</taxon>
        <taxon>Colletotrichum</taxon>
        <taxon>Colletotrichum graminicola species complex</taxon>
    </lineage>
</organism>
<name>A0AAD8Q435_9PEZI</name>
<accession>A0AAD8Q435</accession>
<reference evidence="1" key="1">
    <citation type="submission" date="2021-06" db="EMBL/GenBank/DDBJ databases">
        <title>Comparative genomics, transcriptomics and evolutionary studies reveal genomic signatures of adaptation to plant cell wall in hemibiotrophic fungi.</title>
        <authorList>
            <consortium name="DOE Joint Genome Institute"/>
            <person name="Baroncelli R."/>
            <person name="Diaz J.F."/>
            <person name="Benocci T."/>
            <person name="Peng M."/>
            <person name="Battaglia E."/>
            <person name="Haridas S."/>
            <person name="Andreopoulos W."/>
            <person name="Labutti K."/>
            <person name="Pangilinan J."/>
            <person name="Floch G.L."/>
            <person name="Makela M.R."/>
            <person name="Henrissat B."/>
            <person name="Grigoriev I.V."/>
            <person name="Crouch J.A."/>
            <person name="De Vries R.P."/>
            <person name="Sukno S.A."/>
            <person name="Thon M.R."/>
        </authorList>
    </citation>
    <scope>NUCLEOTIDE SEQUENCE</scope>
    <source>
        <strain evidence="1">CBS 125086</strain>
    </source>
</reference>
<sequence>MQTSSLDRPRQLSSGVRLLRSGRRRGQISVHGAKPSGGSRDRCWTRTGMVLGLQTVLASHVRFPRKRRASCVMCRVTAVFGVHDGGKQTRGLARYLGEGGAYLGNLSPSSPRKGQVDPTLLPRLSRYVPAVTKVLRTCLDRYLGIRRPR</sequence>
<proteinExistence type="predicted"/>
<dbReference type="RefSeq" id="XP_060416197.1">
    <property type="nucleotide sequence ID" value="XM_060550764.1"/>
</dbReference>
<gene>
    <name evidence="1" type="ORF">LY79DRAFT_118892</name>
</gene>
<evidence type="ECO:0000313" key="1">
    <source>
        <dbReference type="EMBL" id="KAK1595108.1"/>
    </source>
</evidence>
<dbReference type="AlphaFoldDB" id="A0AAD8Q435"/>
<keyword evidence="2" id="KW-1185">Reference proteome</keyword>
<protein>
    <submittedName>
        <fullName evidence="1">Uncharacterized protein</fullName>
    </submittedName>
</protein>
<comment type="caution">
    <text evidence="1">The sequence shown here is derived from an EMBL/GenBank/DDBJ whole genome shotgun (WGS) entry which is preliminary data.</text>
</comment>
<dbReference type="EMBL" id="JAHLJV010000017">
    <property type="protein sequence ID" value="KAK1595108.1"/>
    <property type="molecule type" value="Genomic_DNA"/>
</dbReference>
<evidence type="ECO:0000313" key="2">
    <source>
        <dbReference type="Proteomes" id="UP001230504"/>
    </source>
</evidence>
<dbReference type="GeneID" id="85435004"/>
<dbReference type="Proteomes" id="UP001230504">
    <property type="component" value="Unassembled WGS sequence"/>
</dbReference>